<proteinExistence type="predicted"/>
<evidence type="ECO:0000313" key="1">
    <source>
        <dbReference type="EMBL" id="KAK3707777.1"/>
    </source>
</evidence>
<organism evidence="1 2">
    <name type="scientific">Vermiconidia calcicola</name>
    <dbReference type="NCBI Taxonomy" id="1690605"/>
    <lineage>
        <taxon>Eukaryota</taxon>
        <taxon>Fungi</taxon>
        <taxon>Dikarya</taxon>
        <taxon>Ascomycota</taxon>
        <taxon>Pezizomycotina</taxon>
        <taxon>Dothideomycetes</taxon>
        <taxon>Dothideomycetidae</taxon>
        <taxon>Mycosphaerellales</taxon>
        <taxon>Extremaceae</taxon>
        <taxon>Vermiconidia</taxon>
    </lineage>
</organism>
<dbReference type="Proteomes" id="UP001281147">
    <property type="component" value="Unassembled WGS sequence"/>
</dbReference>
<gene>
    <name evidence="1" type="ORF">LTR37_011954</name>
</gene>
<reference evidence="1" key="1">
    <citation type="submission" date="2023-07" db="EMBL/GenBank/DDBJ databases">
        <title>Black Yeasts Isolated from many extreme environments.</title>
        <authorList>
            <person name="Coleine C."/>
            <person name="Stajich J.E."/>
            <person name="Selbmann L."/>
        </authorList>
    </citation>
    <scope>NUCLEOTIDE SEQUENCE</scope>
    <source>
        <strain evidence="1">CCFEE 5714</strain>
    </source>
</reference>
<protein>
    <submittedName>
        <fullName evidence="1">Uncharacterized protein</fullName>
    </submittedName>
</protein>
<dbReference type="EMBL" id="JAUTXU010000107">
    <property type="protein sequence ID" value="KAK3707777.1"/>
    <property type="molecule type" value="Genomic_DNA"/>
</dbReference>
<evidence type="ECO:0000313" key="2">
    <source>
        <dbReference type="Proteomes" id="UP001281147"/>
    </source>
</evidence>
<accession>A0ACC3N250</accession>
<sequence>MDYQEQIRHPPVPPPLPPSQRATSTSKVALKVTSPPPGWALEGPSTIATRGPSPAGLYFFYGTLQDRGILSEVLNLDRPPILKPAYISGYELRLWGQYPAIVDGQTCQVVEGKIFEVSDATAAGRLAEYETKNYWPARCTVRFHGAAGEEMVEGWTFKFCGRLSELSEGSFDLGLWLRRMRR</sequence>
<keyword evidence="2" id="KW-1185">Reference proteome</keyword>
<comment type="caution">
    <text evidence="1">The sequence shown here is derived from an EMBL/GenBank/DDBJ whole genome shotgun (WGS) entry which is preliminary data.</text>
</comment>
<name>A0ACC3N250_9PEZI</name>